<dbReference type="GO" id="GO:0003676">
    <property type="term" value="F:nucleic acid binding"/>
    <property type="evidence" value="ECO:0007669"/>
    <property type="project" value="InterPro"/>
</dbReference>
<dbReference type="GO" id="GO:0008270">
    <property type="term" value="F:zinc ion binding"/>
    <property type="evidence" value="ECO:0007669"/>
    <property type="project" value="UniProtKB-KW"/>
</dbReference>
<sequence length="304" mass="33914">MASELDRLGLSLSLTEEEEMGTVCPTGIWHAEHQTSGLFVMGRLVSNKSFHPEALHTTLKTAFNPGKGMEFKMIEGERFLVKFFHILDRNRVLDRCPWSYDKNLLVLAPVDAAEDPTAVDLTWCEFHIHIHGLSLRKMTKEVAAFIGNRLGKFKEVEADDNGEVWGSSVRIPVALDMTKALKRALKIRTVMGDEHLISFTYERLPNFCYLCGCLGHQSRQCELEFQDGFSDPGDNPPTVIGSEPLSPRTLGEEVEVSSVERLIIYPGVHLSHPAAPFNLSKLPAPPVEALSSLGTLDVLFRYPP</sequence>
<dbReference type="AlphaFoldDB" id="A0AAW2XSL4"/>
<evidence type="ECO:0000256" key="1">
    <source>
        <dbReference type="PROSITE-ProRule" id="PRU00047"/>
    </source>
</evidence>
<dbReference type="EMBL" id="JACGWN010000003">
    <property type="protein sequence ID" value="KAL0456756.1"/>
    <property type="molecule type" value="Genomic_DNA"/>
</dbReference>
<dbReference type="InterPro" id="IPR001878">
    <property type="entry name" value="Znf_CCHC"/>
</dbReference>
<gene>
    <name evidence="3" type="ORF">Slati_1014800</name>
</gene>
<dbReference type="PROSITE" id="PS50158">
    <property type="entry name" value="ZF_CCHC"/>
    <property type="match status" value="1"/>
</dbReference>
<keyword evidence="1" id="KW-0862">Zinc</keyword>
<dbReference type="InterPro" id="IPR025836">
    <property type="entry name" value="Zn_knuckle_CX2CX4HX4C"/>
</dbReference>
<reference evidence="3" key="1">
    <citation type="submission" date="2020-06" db="EMBL/GenBank/DDBJ databases">
        <authorList>
            <person name="Li T."/>
            <person name="Hu X."/>
            <person name="Zhang T."/>
            <person name="Song X."/>
            <person name="Zhang H."/>
            <person name="Dai N."/>
            <person name="Sheng W."/>
            <person name="Hou X."/>
            <person name="Wei L."/>
        </authorList>
    </citation>
    <scope>NUCLEOTIDE SEQUENCE</scope>
    <source>
        <strain evidence="3">KEN1</strain>
        <tissue evidence="3">Leaf</tissue>
    </source>
</reference>
<comment type="caution">
    <text evidence="3">The sequence shown here is derived from an EMBL/GenBank/DDBJ whole genome shotgun (WGS) entry which is preliminary data.</text>
</comment>
<name>A0AAW2XSL4_9LAMI</name>
<dbReference type="PANTHER" id="PTHR31286">
    <property type="entry name" value="GLYCINE-RICH CELL WALL STRUCTURAL PROTEIN 1.8-LIKE"/>
    <property type="match status" value="1"/>
</dbReference>
<evidence type="ECO:0000259" key="2">
    <source>
        <dbReference type="PROSITE" id="PS50158"/>
    </source>
</evidence>
<dbReference type="PANTHER" id="PTHR31286:SF178">
    <property type="entry name" value="DUF4283 DOMAIN-CONTAINING PROTEIN"/>
    <property type="match status" value="1"/>
</dbReference>
<accession>A0AAW2XSL4</accession>
<organism evidence="3">
    <name type="scientific">Sesamum latifolium</name>
    <dbReference type="NCBI Taxonomy" id="2727402"/>
    <lineage>
        <taxon>Eukaryota</taxon>
        <taxon>Viridiplantae</taxon>
        <taxon>Streptophyta</taxon>
        <taxon>Embryophyta</taxon>
        <taxon>Tracheophyta</taxon>
        <taxon>Spermatophyta</taxon>
        <taxon>Magnoliopsida</taxon>
        <taxon>eudicotyledons</taxon>
        <taxon>Gunneridae</taxon>
        <taxon>Pentapetalae</taxon>
        <taxon>asterids</taxon>
        <taxon>lamiids</taxon>
        <taxon>Lamiales</taxon>
        <taxon>Pedaliaceae</taxon>
        <taxon>Sesamum</taxon>
    </lineage>
</organism>
<proteinExistence type="predicted"/>
<keyword evidence="1" id="KW-0479">Metal-binding</keyword>
<keyword evidence="1" id="KW-0863">Zinc-finger</keyword>
<feature type="domain" description="CCHC-type" evidence="2">
    <location>
        <begin position="208"/>
        <end position="221"/>
    </location>
</feature>
<dbReference type="InterPro" id="IPR040256">
    <property type="entry name" value="At4g02000-like"/>
</dbReference>
<dbReference type="Pfam" id="PF14111">
    <property type="entry name" value="DUF4283"/>
    <property type="match status" value="1"/>
</dbReference>
<reference evidence="3" key="2">
    <citation type="journal article" date="2024" name="Plant">
        <title>Genomic evolution and insights into agronomic trait innovations of Sesamum species.</title>
        <authorList>
            <person name="Miao H."/>
            <person name="Wang L."/>
            <person name="Qu L."/>
            <person name="Liu H."/>
            <person name="Sun Y."/>
            <person name="Le M."/>
            <person name="Wang Q."/>
            <person name="Wei S."/>
            <person name="Zheng Y."/>
            <person name="Lin W."/>
            <person name="Duan Y."/>
            <person name="Cao H."/>
            <person name="Xiong S."/>
            <person name="Wang X."/>
            <person name="Wei L."/>
            <person name="Li C."/>
            <person name="Ma Q."/>
            <person name="Ju M."/>
            <person name="Zhao R."/>
            <person name="Li G."/>
            <person name="Mu C."/>
            <person name="Tian Q."/>
            <person name="Mei H."/>
            <person name="Zhang T."/>
            <person name="Gao T."/>
            <person name="Zhang H."/>
        </authorList>
    </citation>
    <scope>NUCLEOTIDE SEQUENCE</scope>
    <source>
        <strain evidence="3">KEN1</strain>
    </source>
</reference>
<evidence type="ECO:0000313" key="3">
    <source>
        <dbReference type="EMBL" id="KAL0456756.1"/>
    </source>
</evidence>
<dbReference type="Pfam" id="PF14392">
    <property type="entry name" value="zf-CCHC_4"/>
    <property type="match status" value="1"/>
</dbReference>
<dbReference type="InterPro" id="IPR025558">
    <property type="entry name" value="DUF4283"/>
</dbReference>
<protein>
    <recommendedName>
        <fullName evidence="2">CCHC-type domain-containing protein</fullName>
    </recommendedName>
</protein>